<feature type="transmembrane region" description="Helical" evidence="6">
    <location>
        <begin position="366"/>
        <end position="383"/>
    </location>
</feature>
<keyword evidence="3 6" id="KW-0812">Transmembrane</keyword>
<comment type="subcellular location">
    <subcellularLocation>
        <location evidence="1">Membrane</location>
        <topology evidence="1">Multi-pass membrane protein</topology>
    </subcellularLocation>
</comment>
<evidence type="ECO:0000313" key="7">
    <source>
        <dbReference type="EMBL" id="TKA68779.1"/>
    </source>
</evidence>
<comment type="caution">
    <text evidence="7">The sequence shown here is derived from an EMBL/GenBank/DDBJ whole genome shotgun (WGS) entry which is preliminary data.</text>
</comment>
<feature type="transmembrane region" description="Helical" evidence="6">
    <location>
        <begin position="214"/>
        <end position="239"/>
    </location>
</feature>
<dbReference type="OrthoDB" id="2417308at2759"/>
<keyword evidence="4 6" id="KW-1133">Transmembrane helix</keyword>
<feature type="transmembrane region" description="Helical" evidence="6">
    <location>
        <begin position="103"/>
        <end position="128"/>
    </location>
</feature>
<protein>
    <recommendedName>
        <fullName evidence="9">Amino acid permease/ SLC12A domain-containing protein</fullName>
    </recommendedName>
</protein>
<feature type="transmembrane region" description="Helical" evidence="6">
    <location>
        <begin position="140"/>
        <end position="161"/>
    </location>
</feature>
<gene>
    <name evidence="7" type="ORF">B0A55_09569</name>
</gene>
<dbReference type="EMBL" id="NAJQ01000486">
    <property type="protein sequence ID" value="TKA68779.1"/>
    <property type="molecule type" value="Genomic_DNA"/>
</dbReference>
<reference evidence="7 8" key="1">
    <citation type="submission" date="2017-03" db="EMBL/GenBank/DDBJ databases">
        <title>Genomes of endolithic fungi from Antarctica.</title>
        <authorList>
            <person name="Coleine C."/>
            <person name="Masonjones S."/>
            <person name="Stajich J.E."/>
        </authorList>
    </citation>
    <scope>NUCLEOTIDE SEQUENCE [LARGE SCALE GENOMIC DNA]</scope>
    <source>
        <strain evidence="7 8">CCFEE 5184</strain>
    </source>
</reference>
<feature type="transmembrane region" description="Helical" evidence="6">
    <location>
        <begin position="173"/>
        <end position="194"/>
    </location>
</feature>
<evidence type="ECO:0000313" key="8">
    <source>
        <dbReference type="Proteomes" id="UP000309340"/>
    </source>
</evidence>
<keyword evidence="5 6" id="KW-0472">Membrane</keyword>
<dbReference type="Gene3D" id="1.20.1740.10">
    <property type="entry name" value="Amino acid/polyamine transporter I"/>
    <property type="match status" value="1"/>
</dbReference>
<dbReference type="PANTHER" id="PTHR45649">
    <property type="entry name" value="AMINO-ACID PERMEASE BAT1"/>
    <property type="match status" value="1"/>
</dbReference>
<feature type="transmembrane region" description="Helical" evidence="6">
    <location>
        <begin position="390"/>
        <end position="412"/>
    </location>
</feature>
<feature type="transmembrane region" description="Helical" evidence="6">
    <location>
        <begin position="251"/>
        <end position="274"/>
    </location>
</feature>
<sequence length="478" mass="51323">MKEMGRRPVETALTRRFVSAKAVIALASTVVVSWQNQLFLAPIALANGCLAGYFWTSLIVFPAMHVVYIGLREKAERWPASAGQFFWIAHLAPRRCARQLSFLSGWMLTVSWQIFLGAGVMIIGNAAATLVVLHTGSNRFWLPTVLSMLTALCIFAINRWCLPLLAKLKVHMLVFHVAVFFLFVAVLLGLRAHSGLPYATASSVFLTFRNSGGWVSNAGAAFIAALVPLSSAVGYDCLFHLSEEIKSAASIVPAALTWCAMINFSLGLITALVIDFSVADINAVFGTPLSRSGPIGPVVQIIYTATASLGWTTAIVTLLAASVVPCCINSFTAASRQLWAFAENGGLPGSTWIQQVYTTDKLPSKAIWLTLIGPIVLPLLNLLSKVALNAVASVVINNLIASYLLVAGSSIYARYTRYGIFPPVVHPEPAEINWATALFGGSCLAGGLLYYYHGRKNYRGPLDKAQALDVVAPATGTA</sequence>
<accession>A0A4V5NEZ3</accession>
<proteinExistence type="predicted"/>
<name>A0A4V5NEZ3_9PEZI</name>
<evidence type="ECO:0000256" key="4">
    <source>
        <dbReference type="ARBA" id="ARBA00022989"/>
    </source>
</evidence>
<keyword evidence="2" id="KW-0813">Transport</keyword>
<evidence type="ECO:0000256" key="2">
    <source>
        <dbReference type="ARBA" id="ARBA00022448"/>
    </source>
</evidence>
<dbReference type="Proteomes" id="UP000309340">
    <property type="component" value="Unassembled WGS sequence"/>
</dbReference>
<feature type="transmembrane region" description="Helical" evidence="6">
    <location>
        <begin position="50"/>
        <end position="71"/>
    </location>
</feature>
<evidence type="ECO:0000256" key="6">
    <source>
        <dbReference type="SAM" id="Phobius"/>
    </source>
</evidence>
<organism evidence="7 8">
    <name type="scientific">Friedmanniomyces simplex</name>
    <dbReference type="NCBI Taxonomy" id="329884"/>
    <lineage>
        <taxon>Eukaryota</taxon>
        <taxon>Fungi</taxon>
        <taxon>Dikarya</taxon>
        <taxon>Ascomycota</taxon>
        <taxon>Pezizomycotina</taxon>
        <taxon>Dothideomycetes</taxon>
        <taxon>Dothideomycetidae</taxon>
        <taxon>Mycosphaerellales</taxon>
        <taxon>Teratosphaeriaceae</taxon>
        <taxon>Friedmanniomyces</taxon>
    </lineage>
</organism>
<feature type="transmembrane region" description="Helical" evidence="6">
    <location>
        <begin position="432"/>
        <end position="452"/>
    </location>
</feature>
<evidence type="ECO:0000256" key="3">
    <source>
        <dbReference type="ARBA" id="ARBA00022692"/>
    </source>
</evidence>
<dbReference type="GO" id="GO:0022857">
    <property type="term" value="F:transmembrane transporter activity"/>
    <property type="evidence" value="ECO:0007669"/>
    <property type="project" value="InterPro"/>
</dbReference>
<evidence type="ECO:0008006" key="9">
    <source>
        <dbReference type="Google" id="ProtNLM"/>
    </source>
</evidence>
<evidence type="ECO:0000256" key="1">
    <source>
        <dbReference type="ARBA" id="ARBA00004141"/>
    </source>
</evidence>
<keyword evidence="8" id="KW-1185">Reference proteome</keyword>
<dbReference type="InterPro" id="IPR002293">
    <property type="entry name" value="AA/rel_permease1"/>
</dbReference>
<dbReference type="PANTHER" id="PTHR45649:SF41">
    <property type="entry name" value="TRANSPORTER, PUTATIVE (EUROFUNG)-RELATED"/>
    <property type="match status" value="1"/>
</dbReference>
<dbReference type="Pfam" id="PF13520">
    <property type="entry name" value="AA_permease_2"/>
    <property type="match status" value="1"/>
</dbReference>
<dbReference type="PIRSF" id="PIRSF006060">
    <property type="entry name" value="AA_transporter"/>
    <property type="match status" value="1"/>
</dbReference>
<dbReference type="STRING" id="329884.A0A4V5NEZ3"/>
<evidence type="ECO:0000256" key="5">
    <source>
        <dbReference type="ARBA" id="ARBA00023136"/>
    </source>
</evidence>
<dbReference type="AlphaFoldDB" id="A0A4V5NEZ3"/>
<dbReference type="GO" id="GO:0016020">
    <property type="term" value="C:membrane"/>
    <property type="evidence" value="ECO:0007669"/>
    <property type="project" value="UniProtKB-SubCell"/>
</dbReference>